<organism evidence="2 3">
    <name type="scientific">Derxia gummosa DSM 723</name>
    <dbReference type="NCBI Taxonomy" id="1121388"/>
    <lineage>
        <taxon>Bacteria</taxon>
        <taxon>Pseudomonadati</taxon>
        <taxon>Pseudomonadota</taxon>
        <taxon>Betaproteobacteria</taxon>
        <taxon>Burkholderiales</taxon>
        <taxon>Alcaligenaceae</taxon>
        <taxon>Derxia</taxon>
    </lineage>
</organism>
<keyword evidence="2" id="KW-1185">Reference proteome</keyword>
<feature type="region of interest" description="Disordered" evidence="1">
    <location>
        <begin position="137"/>
        <end position="160"/>
    </location>
</feature>
<reference evidence="3" key="1">
    <citation type="submission" date="2025-08" db="UniProtKB">
        <authorList>
            <consortium name="RefSeq"/>
        </authorList>
    </citation>
    <scope>IDENTIFICATION</scope>
</reference>
<dbReference type="Proteomes" id="UP000675920">
    <property type="component" value="Unplaced"/>
</dbReference>
<evidence type="ECO:0000256" key="1">
    <source>
        <dbReference type="SAM" id="MobiDB-lite"/>
    </source>
</evidence>
<sequence length="188" mass="20558">MTFQTRLAVPGSELGFALARLDLWCAEAQALNDDDRHGRALRLSVARWHYLRAAISADTGTMAAGLADMAVEIALVADELTLAIARIDADRSSRRLADDPEFDDPAQRLRRRQSLAARLDLVRLIAESATAVLRHLVGEPPSGRADPDSRQAGDGKPLMLDLPHIQFQPDRGAACNAERLFERAARQG</sequence>
<protein>
    <submittedName>
        <fullName evidence="3">Uncharacterized protein</fullName>
    </submittedName>
</protein>
<name>A0A8B6X5H7_9BURK</name>
<accession>A0A8B6X5H7</accession>
<evidence type="ECO:0000313" key="3">
    <source>
        <dbReference type="RefSeq" id="WP_028312276.1"/>
    </source>
</evidence>
<proteinExistence type="predicted"/>
<evidence type="ECO:0000313" key="2">
    <source>
        <dbReference type="Proteomes" id="UP000675920"/>
    </source>
</evidence>
<dbReference type="RefSeq" id="WP_028312276.1">
    <property type="nucleotide sequence ID" value="NZ_AXWS01000015.1"/>
</dbReference>
<dbReference type="AlphaFoldDB" id="A0A8B6X5H7"/>